<sequence>MPAWVTLRSAGASGSLAAAIVRDVGGPDRTTRPPAASRDRTSRKQPHADIQAPLNTRSTSTNMPWINKDYLHIKHVRTYVWQGSFYRCNLIRWTTSPHWPVQGVTVGEMASVIA</sequence>
<organism evidence="2">
    <name type="scientific">Actinoplanes campanulatus</name>
    <dbReference type="NCBI Taxonomy" id="113559"/>
    <lineage>
        <taxon>Bacteria</taxon>
        <taxon>Bacillati</taxon>
        <taxon>Actinomycetota</taxon>
        <taxon>Actinomycetes</taxon>
        <taxon>Micromonosporales</taxon>
        <taxon>Micromonosporaceae</taxon>
        <taxon>Actinoplanes</taxon>
    </lineage>
</organism>
<name>A0ABQ3WJS3_9ACTN</name>
<evidence type="ECO:0000256" key="1">
    <source>
        <dbReference type="SAM" id="MobiDB-lite"/>
    </source>
</evidence>
<reference evidence="2" key="1">
    <citation type="submission" date="2021-01" db="EMBL/GenBank/DDBJ databases">
        <title>Whole genome shotgun sequence of Actinoplanes capillaceus NBRC 16408.</title>
        <authorList>
            <person name="Komaki H."/>
            <person name="Tamura T."/>
        </authorList>
    </citation>
    <scope>NUCLEOTIDE SEQUENCE [LARGE SCALE GENOMIC DNA]</scope>
    <source>
        <strain evidence="2">NBRC 16408</strain>
    </source>
</reference>
<accession>A0ABQ3WJS3</accession>
<comment type="caution">
    <text evidence="2">The sequence shown here is derived from an EMBL/GenBank/DDBJ whole genome shotgun (WGS) entry which is preliminary data.</text>
</comment>
<dbReference type="EMBL" id="BOMF01000075">
    <property type="protein sequence ID" value="GID46472.1"/>
    <property type="molecule type" value="Genomic_DNA"/>
</dbReference>
<feature type="region of interest" description="Disordered" evidence="1">
    <location>
        <begin position="21"/>
        <end position="60"/>
    </location>
</feature>
<feature type="compositionally biased region" description="Basic and acidic residues" evidence="1">
    <location>
        <begin position="25"/>
        <end position="42"/>
    </location>
</feature>
<proteinExistence type="predicted"/>
<gene>
    <name evidence="2" type="ORF">Aca07nite_37470</name>
</gene>
<evidence type="ECO:0000313" key="2">
    <source>
        <dbReference type="EMBL" id="GID46472.1"/>
    </source>
</evidence>
<protein>
    <submittedName>
        <fullName evidence="2">Uncharacterized protein</fullName>
    </submittedName>
</protein>